<reference evidence="2" key="1">
    <citation type="journal article" date="2020" name="J Insects Food Feed">
        <title>The yellow mealworm (Tenebrio molitor) genome: a resource for the emerging insects as food and feed industry.</title>
        <authorList>
            <person name="Eriksson T."/>
            <person name="Andere A."/>
            <person name="Kelstrup H."/>
            <person name="Emery V."/>
            <person name="Picard C."/>
        </authorList>
    </citation>
    <scope>NUCLEOTIDE SEQUENCE</scope>
    <source>
        <strain evidence="2">Stoneville</strain>
        <tissue evidence="2">Whole head</tissue>
    </source>
</reference>
<protein>
    <recommendedName>
        <fullName evidence="1">Ig-like domain-containing protein</fullName>
    </recommendedName>
</protein>
<organism evidence="2 3">
    <name type="scientific">Tenebrio molitor</name>
    <name type="common">Yellow mealworm beetle</name>
    <dbReference type="NCBI Taxonomy" id="7067"/>
    <lineage>
        <taxon>Eukaryota</taxon>
        <taxon>Metazoa</taxon>
        <taxon>Ecdysozoa</taxon>
        <taxon>Arthropoda</taxon>
        <taxon>Hexapoda</taxon>
        <taxon>Insecta</taxon>
        <taxon>Pterygota</taxon>
        <taxon>Neoptera</taxon>
        <taxon>Endopterygota</taxon>
        <taxon>Coleoptera</taxon>
        <taxon>Polyphaga</taxon>
        <taxon>Cucujiformia</taxon>
        <taxon>Tenebrionidae</taxon>
        <taxon>Tenebrio</taxon>
    </lineage>
</organism>
<comment type="caution">
    <text evidence="2">The sequence shown here is derived from an EMBL/GenBank/DDBJ whole genome shotgun (WGS) entry which is preliminary data.</text>
</comment>
<dbReference type="AlphaFoldDB" id="A0A8J6H9M7"/>
<feature type="domain" description="Ig-like" evidence="1">
    <location>
        <begin position="25"/>
        <end position="118"/>
    </location>
</feature>
<reference evidence="2" key="2">
    <citation type="submission" date="2021-08" db="EMBL/GenBank/DDBJ databases">
        <authorList>
            <person name="Eriksson T."/>
        </authorList>
    </citation>
    <scope>NUCLEOTIDE SEQUENCE</scope>
    <source>
        <strain evidence="2">Stoneville</strain>
        <tissue evidence="2">Whole head</tissue>
    </source>
</reference>
<gene>
    <name evidence="2" type="ORF">GEV33_012505</name>
</gene>
<dbReference type="EMBL" id="JABDTM020027591">
    <property type="protein sequence ID" value="KAH0810286.1"/>
    <property type="molecule type" value="Genomic_DNA"/>
</dbReference>
<evidence type="ECO:0000313" key="3">
    <source>
        <dbReference type="Proteomes" id="UP000719412"/>
    </source>
</evidence>
<evidence type="ECO:0000259" key="1">
    <source>
        <dbReference type="PROSITE" id="PS50835"/>
    </source>
</evidence>
<accession>A0A8J6H9M7</accession>
<dbReference type="PANTHER" id="PTHR21261">
    <property type="entry name" value="BEAT PROTEIN"/>
    <property type="match status" value="1"/>
</dbReference>
<dbReference type="PROSITE" id="PS50835">
    <property type="entry name" value="IG_LIKE"/>
    <property type="match status" value="1"/>
</dbReference>
<evidence type="ECO:0000313" key="2">
    <source>
        <dbReference type="EMBL" id="KAH0810286.1"/>
    </source>
</evidence>
<dbReference type="SUPFAM" id="SSF48726">
    <property type="entry name" value="Immunoglobulin"/>
    <property type="match status" value="1"/>
</dbReference>
<dbReference type="InterPro" id="IPR007110">
    <property type="entry name" value="Ig-like_dom"/>
</dbReference>
<dbReference type="InterPro" id="IPR036179">
    <property type="entry name" value="Ig-like_dom_sf"/>
</dbReference>
<keyword evidence="3" id="KW-1185">Reference proteome</keyword>
<dbReference type="PANTHER" id="PTHR21261:SF2">
    <property type="entry name" value="GH04238P-RELATED"/>
    <property type="match status" value="1"/>
</dbReference>
<dbReference type="InterPro" id="IPR013783">
    <property type="entry name" value="Ig-like_fold"/>
</dbReference>
<sequence length="237" mass="27286">MQTSINFGTGVKINKLQVPEVIKHGASVILDCDFTLEDREEDLVVKWYFNKNKTLVYQWIPALKPQGLGILKDRLNLEYAASVDANSVHRALHILKAVPDLSGDYTCSVSTLQSEDIRTKSMLVFEFVSRDVARNQFHPIRSSEKRIHIFDNTNTESLDYEIYMPIPLHIHRHTQQHLYTHGRPSRRADLVVVVERVLILPSTTLPSAPRRHTHTSMARRRFLPWKKSSPFGGIRTH</sequence>
<dbReference type="Gene3D" id="2.60.40.10">
    <property type="entry name" value="Immunoglobulins"/>
    <property type="match status" value="1"/>
</dbReference>
<name>A0A8J6H9M7_TENMO</name>
<dbReference type="Proteomes" id="UP000719412">
    <property type="component" value="Unassembled WGS sequence"/>
</dbReference>
<proteinExistence type="predicted"/>